<feature type="compositionally biased region" description="Polar residues" evidence="4">
    <location>
        <begin position="651"/>
        <end position="677"/>
    </location>
</feature>
<dbReference type="GO" id="GO:0000978">
    <property type="term" value="F:RNA polymerase II cis-regulatory region sequence-specific DNA binding"/>
    <property type="evidence" value="ECO:0007669"/>
    <property type="project" value="TreeGrafter"/>
</dbReference>
<dbReference type="PROSITE" id="PS50118">
    <property type="entry name" value="HMG_BOX_2"/>
    <property type="match status" value="1"/>
</dbReference>
<dbReference type="InterPro" id="IPR009071">
    <property type="entry name" value="HMG_box_dom"/>
</dbReference>
<feature type="region of interest" description="Disordered" evidence="4">
    <location>
        <begin position="647"/>
        <end position="677"/>
    </location>
</feature>
<dbReference type="Pfam" id="PF00505">
    <property type="entry name" value="HMG_box"/>
    <property type="match status" value="1"/>
</dbReference>
<proteinExistence type="predicted"/>
<feature type="compositionally biased region" description="Polar residues" evidence="4">
    <location>
        <begin position="620"/>
        <end position="629"/>
    </location>
</feature>
<dbReference type="SMART" id="SM00398">
    <property type="entry name" value="HMG"/>
    <property type="match status" value="1"/>
</dbReference>
<feature type="compositionally biased region" description="Basic and acidic residues" evidence="4">
    <location>
        <begin position="185"/>
        <end position="208"/>
    </location>
</feature>
<accession>A0A131YXL9</accession>
<dbReference type="InterPro" id="IPR036910">
    <property type="entry name" value="HMG_box_dom_sf"/>
</dbReference>
<feature type="compositionally biased region" description="Polar residues" evidence="4">
    <location>
        <begin position="1"/>
        <end position="10"/>
    </location>
</feature>
<feature type="compositionally biased region" description="Pro residues" evidence="4">
    <location>
        <begin position="234"/>
        <end position="243"/>
    </location>
</feature>
<dbReference type="GO" id="GO:0000981">
    <property type="term" value="F:DNA-binding transcription factor activity, RNA polymerase II-specific"/>
    <property type="evidence" value="ECO:0007669"/>
    <property type="project" value="TreeGrafter"/>
</dbReference>
<protein>
    <submittedName>
        <fullName evidence="6">Transcription factor SOX1/3/14/21 (SOX group B)</fullName>
    </submittedName>
</protein>
<evidence type="ECO:0000313" key="6">
    <source>
        <dbReference type="EMBL" id="JAP83240.1"/>
    </source>
</evidence>
<organism evidence="6">
    <name type="scientific">Rhipicephalus appendiculatus</name>
    <name type="common">Brown ear tick</name>
    <dbReference type="NCBI Taxonomy" id="34631"/>
    <lineage>
        <taxon>Eukaryota</taxon>
        <taxon>Metazoa</taxon>
        <taxon>Ecdysozoa</taxon>
        <taxon>Arthropoda</taxon>
        <taxon>Chelicerata</taxon>
        <taxon>Arachnida</taxon>
        <taxon>Acari</taxon>
        <taxon>Parasitiformes</taxon>
        <taxon>Ixodida</taxon>
        <taxon>Ixodoidea</taxon>
        <taxon>Ixodidae</taxon>
        <taxon>Rhipicephalinae</taxon>
        <taxon>Rhipicephalus</taxon>
        <taxon>Rhipicephalus</taxon>
    </lineage>
</organism>
<feature type="compositionally biased region" description="Acidic residues" evidence="4">
    <location>
        <begin position="12"/>
        <end position="23"/>
    </location>
</feature>
<feature type="compositionally biased region" description="Low complexity" evidence="4">
    <location>
        <begin position="252"/>
        <end position="261"/>
    </location>
</feature>
<dbReference type="AlphaFoldDB" id="A0A131YXL9"/>
<evidence type="ECO:0000256" key="4">
    <source>
        <dbReference type="SAM" id="MobiDB-lite"/>
    </source>
</evidence>
<sequence>MKPSGLNTPTFLDEEDDDQDDDSSSVGSSPFDQGGFLGSLDSVDNASGDGQPSSSAAACATAEGNHLSPDEAEAATAAAEAATPSADVPTDLSMAGPSMSSEVQHGYQLRWRIPRPPNAFMLFAQEKRRSVAAENPSENNQRVSTRLGKLWRSLSAADKEPYQRKAAEAAAVHRRRFPDYVYNPREARRRKEQERRAKAIAGKVKEDTSGDQELEAPSTSASLGPSTPEFQHLPHPPQSPPPLPHRHRRRATGATRASAQADGQTTPTGRPTAAVPATASARTAARPYNIQRLHSVLPPSLRGVTRAGTVTSTQPPLTYPRNQLSPLVACSRDCAAVPHPQLNGPGLPQLVDGSARQIGWFFDPNPQAAAAHMTVGVAAAPVLCWPVIAAAGPPALAPSLPFLLPAAVAPAVARPHFALPGPQVQPTRQEPAAGPASIQFFNAMQHEQQRNNANAIRNAPTGTSMPIVASRQQQIAGSRRSPAQAAASSAAAATLWPPAAAQAMQRQDMGGPFPSCAFAASHEMTGTAIPCPYTTQVCCTGAGAPPCNALVGASAGHGGGTILLGTPTVFQEPATIGSNQPPRGGPNVDRYHPRPMLQQQQQAVQQQQHTVGQQPQPSQLNLTGWQQPSWGGPFGPDVDLAMQMMIGRSAAQPQQQHPSTPTFSAAPGNAQQFRRPT</sequence>
<feature type="DNA-binding region" description="HMG box" evidence="3">
    <location>
        <begin position="113"/>
        <end position="181"/>
    </location>
</feature>
<evidence type="ECO:0000256" key="3">
    <source>
        <dbReference type="PROSITE-ProRule" id="PRU00267"/>
    </source>
</evidence>
<feature type="region of interest" description="Disordered" evidence="4">
    <location>
        <begin position="183"/>
        <end position="286"/>
    </location>
</feature>
<feature type="compositionally biased region" description="Low complexity" evidence="4">
    <location>
        <begin position="24"/>
        <end position="34"/>
    </location>
</feature>
<dbReference type="PANTHER" id="PTHR45789:SF2">
    <property type="entry name" value="FI18025P1"/>
    <property type="match status" value="1"/>
</dbReference>
<dbReference type="SUPFAM" id="SSF47095">
    <property type="entry name" value="HMG-box"/>
    <property type="match status" value="1"/>
</dbReference>
<evidence type="ECO:0000259" key="5">
    <source>
        <dbReference type="PROSITE" id="PS50118"/>
    </source>
</evidence>
<keyword evidence="2 3" id="KW-0539">Nucleus</keyword>
<feature type="region of interest" description="Disordered" evidence="4">
    <location>
        <begin position="601"/>
        <end position="634"/>
    </location>
</feature>
<evidence type="ECO:0000256" key="1">
    <source>
        <dbReference type="ARBA" id="ARBA00023125"/>
    </source>
</evidence>
<feature type="compositionally biased region" description="Polar residues" evidence="4">
    <location>
        <begin position="42"/>
        <end position="56"/>
    </location>
</feature>
<dbReference type="InterPro" id="IPR051356">
    <property type="entry name" value="SOX/SOX-like_TF"/>
</dbReference>
<dbReference type="PANTHER" id="PTHR45789">
    <property type="entry name" value="FI18025P1"/>
    <property type="match status" value="1"/>
</dbReference>
<feature type="compositionally biased region" description="Polar residues" evidence="4">
    <location>
        <begin position="217"/>
        <end position="229"/>
    </location>
</feature>
<feature type="compositionally biased region" description="Low complexity" evidence="4">
    <location>
        <begin position="74"/>
        <end position="87"/>
    </location>
</feature>
<keyword evidence="1 3" id="KW-0238">DNA-binding</keyword>
<feature type="compositionally biased region" description="Low complexity" evidence="4">
    <location>
        <begin position="601"/>
        <end position="619"/>
    </location>
</feature>
<evidence type="ECO:0000256" key="2">
    <source>
        <dbReference type="ARBA" id="ARBA00023242"/>
    </source>
</evidence>
<feature type="compositionally biased region" description="Low complexity" evidence="4">
    <location>
        <begin position="270"/>
        <end position="286"/>
    </location>
</feature>
<name>A0A131YXL9_RHIAP</name>
<dbReference type="Gene3D" id="1.10.30.10">
    <property type="entry name" value="High mobility group box domain"/>
    <property type="match status" value="1"/>
</dbReference>
<dbReference type="GO" id="GO:0005634">
    <property type="term" value="C:nucleus"/>
    <property type="evidence" value="ECO:0007669"/>
    <property type="project" value="UniProtKB-UniRule"/>
</dbReference>
<feature type="domain" description="HMG box" evidence="5">
    <location>
        <begin position="113"/>
        <end position="181"/>
    </location>
</feature>
<reference evidence="6" key="1">
    <citation type="journal article" date="2016" name="Ticks Tick Borne Dis.">
        <title>De novo assembly and annotation of the salivary gland transcriptome of Rhipicephalus appendiculatus male and female ticks during blood feeding.</title>
        <authorList>
            <person name="de Castro M.H."/>
            <person name="de Klerk D."/>
            <person name="Pienaar R."/>
            <person name="Latif A.A."/>
            <person name="Rees D.J."/>
            <person name="Mans B.J."/>
        </authorList>
    </citation>
    <scope>NUCLEOTIDE SEQUENCE</scope>
    <source>
        <tissue evidence="6">Salivary glands</tissue>
    </source>
</reference>
<dbReference type="EMBL" id="GEDV01005317">
    <property type="protein sequence ID" value="JAP83240.1"/>
    <property type="molecule type" value="Transcribed_RNA"/>
</dbReference>
<feature type="region of interest" description="Disordered" evidence="4">
    <location>
        <begin position="1"/>
        <end position="104"/>
    </location>
</feature>